<keyword evidence="3" id="KW-1185">Reference proteome</keyword>
<sequence length="85" mass="9132">MLAVFTCIYFYPSICLSDAPSALAVTSHFPSFTDSQAGKENGVKLDTTESHKQALPDRPTRQKQSGPSLAYTCPLLAHTLSTPCA</sequence>
<evidence type="ECO:0000313" key="3">
    <source>
        <dbReference type="Proteomes" id="UP000324222"/>
    </source>
</evidence>
<feature type="region of interest" description="Disordered" evidence="1">
    <location>
        <begin position="32"/>
        <end position="68"/>
    </location>
</feature>
<reference evidence="2 3" key="1">
    <citation type="submission" date="2019-05" db="EMBL/GenBank/DDBJ databases">
        <title>Another draft genome of Portunus trituberculatus and its Hox gene families provides insights of decapod evolution.</title>
        <authorList>
            <person name="Jeong J.-H."/>
            <person name="Song I."/>
            <person name="Kim S."/>
            <person name="Choi T."/>
            <person name="Kim D."/>
            <person name="Ryu S."/>
            <person name="Kim W."/>
        </authorList>
    </citation>
    <scope>NUCLEOTIDE SEQUENCE [LARGE SCALE GENOMIC DNA]</scope>
    <source>
        <tissue evidence="2">Muscle</tissue>
    </source>
</reference>
<accession>A0A5B7JHE6</accession>
<comment type="caution">
    <text evidence="2">The sequence shown here is derived from an EMBL/GenBank/DDBJ whole genome shotgun (WGS) entry which is preliminary data.</text>
</comment>
<dbReference type="Proteomes" id="UP000324222">
    <property type="component" value="Unassembled WGS sequence"/>
</dbReference>
<gene>
    <name evidence="2" type="ORF">E2C01_087781</name>
</gene>
<evidence type="ECO:0000313" key="2">
    <source>
        <dbReference type="EMBL" id="MPC92677.1"/>
    </source>
</evidence>
<organism evidence="2 3">
    <name type="scientific">Portunus trituberculatus</name>
    <name type="common">Swimming crab</name>
    <name type="synonym">Neptunus trituberculatus</name>
    <dbReference type="NCBI Taxonomy" id="210409"/>
    <lineage>
        <taxon>Eukaryota</taxon>
        <taxon>Metazoa</taxon>
        <taxon>Ecdysozoa</taxon>
        <taxon>Arthropoda</taxon>
        <taxon>Crustacea</taxon>
        <taxon>Multicrustacea</taxon>
        <taxon>Malacostraca</taxon>
        <taxon>Eumalacostraca</taxon>
        <taxon>Eucarida</taxon>
        <taxon>Decapoda</taxon>
        <taxon>Pleocyemata</taxon>
        <taxon>Brachyura</taxon>
        <taxon>Eubrachyura</taxon>
        <taxon>Portunoidea</taxon>
        <taxon>Portunidae</taxon>
        <taxon>Portuninae</taxon>
        <taxon>Portunus</taxon>
    </lineage>
</organism>
<dbReference type="AlphaFoldDB" id="A0A5B7JHE6"/>
<evidence type="ECO:0000256" key="1">
    <source>
        <dbReference type="SAM" id="MobiDB-lite"/>
    </source>
</evidence>
<proteinExistence type="predicted"/>
<feature type="compositionally biased region" description="Basic and acidic residues" evidence="1">
    <location>
        <begin position="41"/>
        <end position="60"/>
    </location>
</feature>
<name>A0A5B7JHE6_PORTR</name>
<protein>
    <submittedName>
        <fullName evidence="2">Uncharacterized protein</fullName>
    </submittedName>
</protein>
<dbReference type="EMBL" id="VSRR010092118">
    <property type="protein sequence ID" value="MPC92677.1"/>
    <property type="molecule type" value="Genomic_DNA"/>
</dbReference>